<feature type="binding site" evidence="4">
    <location>
        <begin position="33"/>
        <end position="35"/>
    </location>
    <ligand>
        <name>3-dehydroquinate</name>
        <dbReference type="ChEBI" id="CHEBI:32364"/>
    </ligand>
</feature>
<dbReference type="CDD" id="cd00502">
    <property type="entry name" value="DHQase_I"/>
    <property type="match status" value="1"/>
</dbReference>
<comment type="similarity">
    <text evidence="4">Belongs to the type-I 3-dehydroquinase family.</text>
</comment>
<dbReference type="InterPro" id="IPR001381">
    <property type="entry name" value="DHquinase_I"/>
</dbReference>
<keyword evidence="4" id="KW-0057">Aromatic amino acid biosynthesis</keyword>
<feature type="binding site" evidence="4">
    <location>
        <position position="11"/>
    </location>
    <ligand>
        <name>3-dehydroquinate</name>
        <dbReference type="ChEBI" id="CHEBI:32364"/>
    </ligand>
</feature>
<comment type="catalytic activity">
    <reaction evidence="1 4">
        <text>3-dehydroquinate = 3-dehydroshikimate + H2O</text>
        <dbReference type="Rhea" id="RHEA:21096"/>
        <dbReference type="ChEBI" id="CHEBI:15377"/>
        <dbReference type="ChEBI" id="CHEBI:16630"/>
        <dbReference type="ChEBI" id="CHEBI:32364"/>
        <dbReference type="EC" id="4.2.1.10"/>
    </reaction>
</comment>
<feature type="binding site" evidence="4">
    <location>
        <position position="195"/>
    </location>
    <ligand>
        <name>3-dehydroquinate</name>
        <dbReference type="ChEBI" id="CHEBI:32364"/>
    </ligand>
</feature>
<dbReference type="GO" id="GO:0003855">
    <property type="term" value="F:3-dehydroquinate dehydratase activity"/>
    <property type="evidence" value="ECO:0007669"/>
    <property type="project" value="UniProtKB-UniRule"/>
</dbReference>
<accession>E0SS78</accession>
<sequence length="211" mass="24101">MAKLNTLVVASIPIRRAEDLEKISYALDADLIELRVDYMENPLDIDYSVLPRDKVIVTLRDISEGGVKFHDPQIKVSLYRALWDMGIRYDVEMSFLSRYDIPYENSIVSIHIMDSPPKIDVLCQQIIKYIDKAFVVKIATKPFQGYKSYLARLLELGDKVAVMPMGVDPIERIGFSLLGSRLIYGYVDEPTAPGQMHYKKIKEILNTLSLL</sequence>
<keyword evidence="6" id="KW-1185">Reference proteome</keyword>
<protein>
    <recommendedName>
        <fullName evidence="4">3-dehydroquinate dehydratase</fullName>
        <shortName evidence="4">3-dehydroquinase</shortName>
        <ecNumber evidence="4">4.2.1.10</ecNumber>
    </recommendedName>
    <alternativeName>
        <fullName evidence="4">Type I DHQase</fullName>
    </alternativeName>
    <alternativeName>
        <fullName evidence="4">Type I dehydroquinase</fullName>
        <shortName evidence="4">DHQ1</shortName>
    </alternativeName>
</protein>
<dbReference type="HOGENOM" id="CLU_064444_2_0_2"/>
<dbReference type="InterPro" id="IPR050146">
    <property type="entry name" value="Type-I_3-dehydroquinase"/>
</dbReference>
<dbReference type="Pfam" id="PF01487">
    <property type="entry name" value="DHquinase_I"/>
    <property type="match status" value="1"/>
</dbReference>
<feature type="binding site" evidence="4">
    <location>
        <position position="60"/>
    </location>
    <ligand>
        <name>3-dehydroquinate</name>
        <dbReference type="ChEBI" id="CHEBI:32364"/>
    </ligand>
</feature>
<feature type="active site" description="Proton donor/acceptor" evidence="4">
    <location>
        <position position="111"/>
    </location>
</feature>
<dbReference type="GO" id="GO:0009423">
    <property type="term" value="P:chorismate biosynthetic process"/>
    <property type="evidence" value="ECO:0007669"/>
    <property type="project" value="UniProtKB-UniRule"/>
</dbReference>
<dbReference type="Proteomes" id="UP000001304">
    <property type="component" value="Chromosome"/>
</dbReference>
<dbReference type="HAMAP" id="MF_00214">
    <property type="entry name" value="AroD"/>
    <property type="match status" value="1"/>
</dbReference>
<dbReference type="GO" id="GO:0046279">
    <property type="term" value="P:3,4-dihydroxybenzoate biosynthetic process"/>
    <property type="evidence" value="ECO:0007669"/>
    <property type="project" value="TreeGrafter"/>
</dbReference>
<evidence type="ECO:0000256" key="1">
    <source>
        <dbReference type="ARBA" id="ARBA00001864"/>
    </source>
</evidence>
<dbReference type="SUPFAM" id="SSF51569">
    <property type="entry name" value="Aldolase"/>
    <property type="match status" value="1"/>
</dbReference>
<dbReference type="KEGG" id="iag:Igag_1738"/>
<keyword evidence="2 4" id="KW-0456">Lyase</keyword>
<keyword evidence="4" id="KW-0028">Amino-acid biosynthesis</keyword>
<feature type="active site" description="Schiff-base intermediate with substrate" evidence="4">
    <location>
        <position position="137"/>
    </location>
</feature>
<dbReference type="UniPathway" id="UPA00053">
    <property type="reaction ID" value="UER00086"/>
</dbReference>
<organism evidence="5 6">
    <name type="scientific">Ignisphaera aggregans (strain DSM 17230 / JCM 13409 / AQ1.S1)</name>
    <dbReference type="NCBI Taxonomy" id="583356"/>
    <lineage>
        <taxon>Archaea</taxon>
        <taxon>Thermoproteota</taxon>
        <taxon>Thermoprotei</taxon>
        <taxon>Desulfurococcales</taxon>
        <taxon>Desulfurococcaceae</taxon>
        <taxon>Ignisphaera</taxon>
    </lineage>
</organism>
<dbReference type="EMBL" id="CP002098">
    <property type="protein sequence ID" value="ADM28535.1"/>
    <property type="molecule type" value="Genomic_DNA"/>
</dbReference>
<evidence type="ECO:0000313" key="6">
    <source>
        <dbReference type="Proteomes" id="UP000001304"/>
    </source>
</evidence>
<evidence type="ECO:0000256" key="4">
    <source>
        <dbReference type="HAMAP-Rule" id="MF_00214"/>
    </source>
</evidence>
<dbReference type="GO" id="GO:0008652">
    <property type="term" value="P:amino acid biosynthetic process"/>
    <property type="evidence" value="ECO:0007669"/>
    <property type="project" value="UniProtKB-KW"/>
</dbReference>
<dbReference type="PANTHER" id="PTHR43699">
    <property type="entry name" value="3-DEHYDROQUINATE DEHYDRATASE"/>
    <property type="match status" value="1"/>
</dbReference>
<dbReference type="PANTHER" id="PTHR43699:SF1">
    <property type="entry name" value="3-DEHYDROQUINATE DEHYDRATASE"/>
    <property type="match status" value="1"/>
</dbReference>
<comment type="subunit">
    <text evidence="4">Homodimer.</text>
</comment>
<evidence type="ECO:0000256" key="3">
    <source>
        <dbReference type="ARBA" id="ARBA00023270"/>
    </source>
</evidence>
<evidence type="ECO:0000313" key="5">
    <source>
        <dbReference type="EMBL" id="ADM28535.1"/>
    </source>
</evidence>
<name>E0SS78_IGNAA</name>
<dbReference type="GO" id="GO:0009073">
    <property type="term" value="P:aromatic amino acid family biosynthetic process"/>
    <property type="evidence" value="ECO:0007669"/>
    <property type="project" value="UniProtKB-KW"/>
</dbReference>
<feature type="binding site" evidence="4">
    <location>
        <position position="172"/>
    </location>
    <ligand>
        <name>3-dehydroquinate</name>
        <dbReference type="ChEBI" id="CHEBI:32364"/>
    </ligand>
</feature>
<dbReference type="InterPro" id="IPR013785">
    <property type="entry name" value="Aldolase_TIM"/>
</dbReference>
<feature type="binding site" evidence="4">
    <location>
        <position position="191"/>
    </location>
    <ligand>
        <name>3-dehydroquinate</name>
        <dbReference type="ChEBI" id="CHEBI:32364"/>
    </ligand>
</feature>
<dbReference type="AlphaFoldDB" id="E0SS78"/>
<dbReference type="STRING" id="583356.Igag_1738"/>
<comment type="pathway">
    <text evidence="4">Metabolic intermediate biosynthesis; chorismate biosynthesis; chorismate from D-erythrose 4-phosphate and phosphoenolpyruvate: step 3/7.</text>
</comment>
<keyword evidence="3 4" id="KW-0704">Schiff base</keyword>
<dbReference type="EC" id="4.2.1.10" evidence="4"/>
<gene>
    <name evidence="4" type="primary">aroD</name>
    <name evidence="5" type="ordered locus">Igag_1738</name>
</gene>
<proteinExistence type="inferred from homology"/>
<reference evidence="5 6" key="1">
    <citation type="journal article" date="2010" name="Stand. Genomic Sci.">
        <title>Complete genome sequence of Ignisphaera aggregans type strain (AQ1.S1).</title>
        <authorList>
            <person name="Goker M."/>
            <person name="Held B."/>
            <person name="Lapidus A."/>
            <person name="Nolan M."/>
            <person name="Spring S."/>
            <person name="Yasawong M."/>
            <person name="Lucas S."/>
            <person name="Glavina Del Rio T."/>
            <person name="Tice H."/>
            <person name="Cheng J.F."/>
            <person name="Goodwin L."/>
            <person name="Tapia R."/>
            <person name="Pitluck S."/>
            <person name="Liolios K."/>
            <person name="Ivanova N."/>
            <person name="Mavromatis K."/>
            <person name="Mikhailova N."/>
            <person name="Pati A."/>
            <person name="Chen A."/>
            <person name="Palaniappan K."/>
            <person name="Brambilla E."/>
            <person name="Land M."/>
            <person name="Hauser L."/>
            <person name="Chang Y.J."/>
            <person name="Jeffries C.D."/>
            <person name="Brettin T."/>
            <person name="Detter J.C."/>
            <person name="Han C."/>
            <person name="Rohde M."/>
            <person name="Sikorski J."/>
            <person name="Woyke T."/>
            <person name="Bristow J."/>
            <person name="Eisen J.A."/>
            <person name="Markowitz V."/>
            <person name="Hugenholtz P."/>
            <person name="Kyrpides N.C."/>
            <person name="Klenk H.P."/>
        </authorList>
    </citation>
    <scope>NUCLEOTIDE SEQUENCE [LARGE SCALE GENOMIC DNA]</scope>
    <source>
        <strain evidence="6">DSM 17230 / JCM 13409 / AQ1.S1</strain>
    </source>
</reference>
<dbReference type="NCBIfam" id="NF010091">
    <property type="entry name" value="PRK13576.1"/>
    <property type="match status" value="1"/>
</dbReference>
<comment type="function">
    <text evidence="4">Involved in the third step of the chorismate pathway, which leads to the biosynthesis of aromatic amino acids. Catalyzes the cis-dehydration of 3-dehydroquinate (DHQ) and introduces the first double bond of the aromatic ring to yield 3-dehydroshikimate.</text>
</comment>
<dbReference type="Gene3D" id="3.20.20.70">
    <property type="entry name" value="Aldolase class I"/>
    <property type="match status" value="1"/>
</dbReference>
<evidence type="ECO:0000256" key="2">
    <source>
        <dbReference type="ARBA" id="ARBA00023239"/>
    </source>
</evidence>